<gene>
    <name evidence="2" type="ORF">FOE78_03775</name>
</gene>
<sequence>MSDREVARTVIPVLYNVNEAAEALRLSKCAIYELIRSGQLRTVKIGNRRRVPVDALAEWVASLDAA</sequence>
<evidence type="ECO:0000259" key="1">
    <source>
        <dbReference type="Pfam" id="PF12728"/>
    </source>
</evidence>
<protein>
    <submittedName>
        <fullName evidence="2">Helix-turn-helix domain-containing protein</fullName>
    </submittedName>
</protein>
<dbReference type="GO" id="GO:0003677">
    <property type="term" value="F:DNA binding"/>
    <property type="evidence" value="ECO:0007669"/>
    <property type="project" value="InterPro"/>
</dbReference>
<dbReference type="SUPFAM" id="SSF46955">
    <property type="entry name" value="Putative DNA-binding domain"/>
    <property type="match status" value="1"/>
</dbReference>
<dbReference type="InterPro" id="IPR041657">
    <property type="entry name" value="HTH_17"/>
</dbReference>
<name>A0A516PVG5_9ACTN</name>
<dbReference type="EMBL" id="CP041692">
    <property type="protein sequence ID" value="QDP95150.1"/>
    <property type="molecule type" value="Genomic_DNA"/>
</dbReference>
<dbReference type="InterPro" id="IPR009061">
    <property type="entry name" value="DNA-bd_dom_put_sf"/>
</dbReference>
<dbReference type="OrthoDB" id="3789542at2"/>
<dbReference type="Pfam" id="PF12728">
    <property type="entry name" value="HTH_17"/>
    <property type="match status" value="1"/>
</dbReference>
<dbReference type="NCBIfam" id="TIGR01764">
    <property type="entry name" value="excise"/>
    <property type="match status" value="1"/>
</dbReference>
<evidence type="ECO:0000313" key="2">
    <source>
        <dbReference type="EMBL" id="QDP95150.1"/>
    </source>
</evidence>
<dbReference type="RefSeq" id="WP_143985132.1">
    <property type="nucleotide sequence ID" value="NZ_CP041692.1"/>
</dbReference>
<dbReference type="AlphaFoldDB" id="A0A516PVG5"/>
<accession>A0A516PVG5</accession>
<feature type="domain" description="Helix-turn-helix" evidence="1">
    <location>
        <begin position="14"/>
        <end position="62"/>
    </location>
</feature>
<evidence type="ECO:0000313" key="3">
    <source>
        <dbReference type="Proteomes" id="UP000319263"/>
    </source>
</evidence>
<organism evidence="2 3">
    <name type="scientific">Microlunatus elymi</name>
    <dbReference type="NCBI Taxonomy" id="2596828"/>
    <lineage>
        <taxon>Bacteria</taxon>
        <taxon>Bacillati</taxon>
        <taxon>Actinomycetota</taxon>
        <taxon>Actinomycetes</taxon>
        <taxon>Propionibacteriales</taxon>
        <taxon>Propionibacteriaceae</taxon>
        <taxon>Microlunatus</taxon>
    </lineage>
</organism>
<dbReference type="Proteomes" id="UP000319263">
    <property type="component" value="Chromosome"/>
</dbReference>
<keyword evidence="3" id="KW-1185">Reference proteome</keyword>
<dbReference type="InterPro" id="IPR010093">
    <property type="entry name" value="SinI_DNA-bd"/>
</dbReference>
<proteinExistence type="predicted"/>
<dbReference type="KEGG" id="mik:FOE78_03775"/>
<reference evidence="2 3" key="1">
    <citation type="submission" date="2019-07" db="EMBL/GenBank/DDBJ databases">
        <title>Microlunatus dokdonensis sp. nov. isolated from the rhizospheric soil of the wild plant Elymus tsukushiensis.</title>
        <authorList>
            <person name="Ghim S.-Y."/>
            <person name="Hwang Y.-J."/>
            <person name="Son J.-S."/>
            <person name="Shin J.-H."/>
        </authorList>
    </citation>
    <scope>NUCLEOTIDE SEQUENCE [LARGE SCALE GENOMIC DNA]</scope>
    <source>
        <strain evidence="2 3">KUDC0627</strain>
    </source>
</reference>